<keyword evidence="1" id="KW-0472">Membrane</keyword>
<evidence type="ECO:0000313" key="2">
    <source>
        <dbReference type="EMBL" id="SNS00795.1"/>
    </source>
</evidence>
<dbReference type="RefSeq" id="WP_262490744.1">
    <property type="nucleotide sequence ID" value="NZ_FZNS01000016.1"/>
</dbReference>
<sequence>MKSCCEQAGAPAPRGPLRRLLSYLLYAVVVAALGFMLWQQWQA</sequence>
<accession>A0A239AYK8</accession>
<keyword evidence="1" id="KW-0812">Transmembrane</keyword>
<name>A0A239AYK8_9BACT</name>
<gene>
    <name evidence="2" type="ORF">SAMN06269173_11651</name>
</gene>
<evidence type="ECO:0000313" key="3">
    <source>
        <dbReference type="Proteomes" id="UP000198310"/>
    </source>
</evidence>
<organism evidence="2 3">
    <name type="scientific">Hymenobacter mucosus</name>
    <dbReference type="NCBI Taxonomy" id="1411120"/>
    <lineage>
        <taxon>Bacteria</taxon>
        <taxon>Pseudomonadati</taxon>
        <taxon>Bacteroidota</taxon>
        <taxon>Cytophagia</taxon>
        <taxon>Cytophagales</taxon>
        <taxon>Hymenobacteraceae</taxon>
        <taxon>Hymenobacter</taxon>
    </lineage>
</organism>
<evidence type="ECO:0000256" key="1">
    <source>
        <dbReference type="SAM" id="Phobius"/>
    </source>
</evidence>
<reference evidence="3" key="1">
    <citation type="submission" date="2017-06" db="EMBL/GenBank/DDBJ databases">
        <authorList>
            <person name="Varghese N."/>
            <person name="Submissions S."/>
        </authorList>
    </citation>
    <scope>NUCLEOTIDE SEQUENCE [LARGE SCALE GENOMIC DNA]</scope>
    <source>
        <strain evidence="3">DSM 28041</strain>
    </source>
</reference>
<dbReference type="EMBL" id="FZNS01000016">
    <property type="protein sequence ID" value="SNS00795.1"/>
    <property type="molecule type" value="Genomic_DNA"/>
</dbReference>
<keyword evidence="3" id="KW-1185">Reference proteome</keyword>
<feature type="transmembrane region" description="Helical" evidence="1">
    <location>
        <begin position="20"/>
        <end position="38"/>
    </location>
</feature>
<protein>
    <submittedName>
        <fullName evidence="2">Uncharacterized protein</fullName>
    </submittedName>
</protein>
<proteinExistence type="predicted"/>
<dbReference type="Proteomes" id="UP000198310">
    <property type="component" value="Unassembled WGS sequence"/>
</dbReference>
<dbReference type="AlphaFoldDB" id="A0A239AYK8"/>
<keyword evidence="1" id="KW-1133">Transmembrane helix</keyword>